<dbReference type="GO" id="GO:0005664">
    <property type="term" value="C:nuclear origin of replication recognition complex"/>
    <property type="evidence" value="ECO:0007669"/>
    <property type="project" value="InterPro"/>
</dbReference>
<dbReference type="Proteomes" id="UP000799428">
    <property type="component" value="Unassembled WGS sequence"/>
</dbReference>
<dbReference type="PANTHER" id="PTHR12748">
    <property type="entry name" value="ORIGIN RECOGNITION COMPLEX SUBUNIT 3"/>
    <property type="match status" value="1"/>
</dbReference>
<evidence type="ECO:0000256" key="3">
    <source>
        <dbReference type="ARBA" id="ARBA00022705"/>
    </source>
</evidence>
<dbReference type="GO" id="GO:0031261">
    <property type="term" value="C:DNA replication preinitiation complex"/>
    <property type="evidence" value="ECO:0007669"/>
    <property type="project" value="TreeGrafter"/>
</dbReference>
<comment type="similarity">
    <text evidence="2">Belongs to the ORC3 family.</text>
</comment>
<accession>A0A6G1K538</accession>
<dbReference type="InterPro" id="IPR020795">
    <property type="entry name" value="ORC3"/>
</dbReference>
<organism evidence="8 9">
    <name type="scientific">Pleomassaria siparia CBS 279.74</name>
    <dbReference type="NCBI Taxonomy" id="1314801"/>
    <lineage>
        <taxon>Eukaryota</taxon>
        <taxon>Fungi</taxon>
        <taxon>Dikarya</taxon>
        <taxon>Ascomycota</taxon>
        <taxon>Pezizomycotina</taxon>
        <taxon>Dothideomycetes</taxon>
        <taxon>Pleosporomycetidae</taxon>
        <taxon>Pleosporales</taxon>
        <taxon>Pleomassariaceae</taxon>
        <taxon>Pleomassaria</taxon>
    </lineage>
</organism>
<dbReference type="EMBL" id="MU005773">
    <property type="protein sequence ID" value="KAF2707572.1"/>
    <property type="molecule type" value="Genomic_DNA"/>
</dbReference>
<gene>
    <name evidence="8" type="ORF">K504DRAFT_511410</name>
</gene>
<keyword evidence="4" id="KW-0238">DNA-binding</keyword>
<dbReference type="CDD" id="cd20704">
    <property type="entry name" value="Orc3"/>
    <property type="match status" value="1"/>
</dbReference>
<dbReference type="OrthoDB" id="10265211at2759"/>
<dbReference type="Pfam" id="PF07034">
    <property type="entry name" value="ORC3_N"/>
    <property type="match status" value="1"/>
</dbReference>
<evidence type="ECO:0000313" key="9">
    <source>
        <dbReference type="Proteomes" id="UP000799428"/>
    </source>
</evidence>
<feature type="domain" description="Origin recognition complex subunit 3 winged helix C-terminal" evidence="7">
    <location>
        <begin position="562"/>
        <end position="670"/>
    </location>
</feature>
<dbReference type="GO" id="GO:0003688">
    <property type="term" value="F:DNA replication origin binding"/>
    <property type="evidence" value="ECO:0007669"/>
    <property type="project" value="TreeGrafter"/>
</dbReference>
<keyword evidence="3" id="KW-0235">DNA replication</keyword>
<name>A0A6G1K538_9PLEO</name>
<evidence type="ECO:0000259" key="7">
    <source>
        <dbReference type="Pfam" id="PF18137"/>
    </source>
</evidence>
<comment type="subcellular location">
    <subcellularLocation>
        <location evidence="1">Nucleus</location>
    </subcellularLocation>
</comment>
<dbReference type="AlphaFoldDB" id="A0A6G1K538"/>
<dbReference type="Pfam" id="PF18137">
    <property type="entry name" value="WHD_ORC"/>
    <property type="match status" value="1"/>
</dbReference>
<protein>
    <submittedName>
        <fullName evidence="8">Uncharacterized protein</fullName>
    </submittedName>
</protein>
<dbReference type="InterPro" id="IPR045667">
    <property type="entry name" value="ORC3_N"/>
</dbReference>
<evidence type="ECO:0000256" key="4">
    <source>
        <dbReference type="ARBA" id="ARBA00023125"/>
    </source>
</evidence>
<dbReference type="PANTHER" id="PTHR12748:SF0">
    <property type="entry name" value="ORIGIN RECOGNITION COMPLEX SUBUNIT 3"/>
    <property type="match status" value="1"/>
</dbReference>
<feature type="domain" description="Origin recognition complex subunit 3 N-terminal" evidence="6">
    <location>
        <begin position="4"/>
        <end position="312"/>
    </location>
</feature>
<evidence type="ECO:0000256" key="2">
    <source>
        <dbReference type="ARBA" id="ARBA00010977"/>
    </source>
</evidence>
<dbReference type="GO" id="GO:0006270">
    <property type="term" value="P:DNA replication initiation"/>
    <property type="evidence" value="ECO:0007669"/>
    <property type="project" value="TreeGrafter"/>
</dbReference>
<reference evidence="8" key="1">
    <citation type="journal article" date="2020" name="Stud. Mycol.">
        <title>101 Dothideomycetes genomes: a test case for predicting lifestyles and emergence of pathogens.</title>
        <authorList>
            <person name="Haridas S."/>
            <person name="Albert R."/>
            <person name="Binder M."/>
            <person name="Bloem J."/>
            <person name="Labutti K."/>
            <person name="Salamov A."/>
            <person name="Andreopoulos B."/>
            <person name="Baker S."/>
            <person name="Barry K."/>
            <person name="Bills G."/>
            <person name="Bluhm B."/>
            <person name="Cannon C."/>
            <person name="Castanera R."/>
            <person name="Culley D."/>
            <person name="Daum C."/>
            <person name="Ezra D."/>
            <person name="Gonzalez J."/>
            <person name="Henrissat B."/>
            <person name="Kuo A."/>
            <person name="Liang C."/>
            <person name="Lipzen A."/>
            <person name="Lutzoni F."/>
            <person name="Magnuson J."/>
            <person name="Mondo S."/>
            <person name="Nolan M."/>
            <person name="Ohm R."/>
            <person name="Pangilinan J."/>
            <person name="Park H.-J."/>
            <person name="Ramirez L."/>
            <person name="Alfaro M."/>
            <person name="Sun H."/>
            <person name="Tritt A."/>
            <person name="Yoshinaga Y."/>
            <person name="Zwiers L.-H."/>
            <person name="Turgeon B."/>
            <person name="Goodwin S."/>
            <person name="Spatafora J."/>
            <person name="Crous P."/>
            <person name="Grigoriev I."/>
        </authorList>
    </citation>
    <scope>NUCLEOTIDE SEQUENCE</scope>
    <source>
        <strain evidence="8">CBS 279.74</strain>
    </source>
</reference>
<keyword evidence="5" id="KW-0539">Nucleus</keyword>
<keyword evidence="9" id="KW-1185">Reference proteome</keyword>
<sequence length="673" mass="76031">MEHQRCYIYAPPELAERSPKRQRTSEGNPQKLLRERMQTYREIWSHQEEKIQATLEEADIVTQEKIVKFVSAASQPEHEHSLAIPTGLVVVGPSIASHGPFFERLGRRIKEDTNSANFVLTSGESPNLKTFLKNLIKKATSRVEDDDDDDLRPSTSSKNGPKLLDFDLGHLQEWQNRNRVQNIVVTIQDSEAFDSSLLAEIVDLFYSWLDRLPFVLLFGIATSAESFEERLSGKSLRYLEGQEFDVTQSSETVEKLFSTTVASTDIPLRIGPNLSRRILERQRDHVQNVQDFSDGLKYAYMSHFYANHTSIFLQKGLSFKDVPEDVFDAVRTLPSFRRWIENLLGDRDTQQARKLLESDEFLFTNTVQQVQAGQNILSGLSGACMVLVRLRKSLQMTPHAPISSIWTRAASGDLAGAPLLRETMLLVKKISSDKFLQLLTSMEELDASAFSSSFTVDLDEYRQKLDELVTANDTSAPLRTQHDVRNDSLRTTVVAQKVLLSKHKAALSEHDKAYSELVTRFHDEMENYFVGAITNPNELLFSEILIYDLKSPHTEVFQPKPRFAIERALASPHDYLGCDCCVAGAGEDGQVSFSGTQPPTAILYQMYLESGAIINVSDLWSAFNAILGTQVEDSDTKTMALFQRSLAELRYLGFIKPSKKKTDHIAKTMWKGL</sequence>
<dbReference type="GO" id="GO:0005656">
    <property type="term" value="C:nuclear pre-replicative complex"/>
    <property type="evidence" value="ECO:0007669"/>
    <property type="project" value="TreeGrafter"/>
</dbReference>
<evidence type="ECO:0000313" key="8">
    <source>
        <dbReference type="EMBL" id="KAF2707572.1"/>
    </source>
</evidence>
<dbReference type="InterPro" id="IPR040855">
    <property type="entry name" value="ORC_WH_C"/>
</dbReference>
<evidence type="ECO:0000256" key="5">
    <source>
        <dbReference type="ARBA" id="ARBA00023242"/>
    </source>
</evidence>
<proteinExistence type="inferred from homology"/>
<evidence type="ECO:0000259" key="6">
    <source>
        <dbReference type="Pfam" id="PF07034"/>
    </source>
</evidence>
<evidence type="ECO:0000256" key="1">
    <source>
        <dbReference type="ARBA" id="ARBA00004123"/>
    </source>
</evidence>